<feature type="region of interest" description="Disordered" evidence="1">
    <location>
        <begin position="1"/>
        <end position="23"/>
    </location>
</feature>
<comment type="caution">
    <text evidence="2">The sequence shown here is derived from an EMBL/GenBank/DDBJ whole genome shotgun (WGS) entry which is preliminary data.</text>
</comment>
<proteinExistence type="predicted"/>
<dbReference type="Proteomes" id="UP001141327">
    <property type="component" value="Unassembled WGS sequence"/>
</dbReference>
<accession>A0ABQ8UJ51</accession>
<feature type="region of interest" description="Disordered" evidence="1">
    <location>
        <begin position="709"/>
        <end position="730"/>
    </location>
</feature>
<gene>
    <name evidence="2" type="ORF">PAPYR_6768</name>
</gene>
<dbReference type="EMBL" id="JAPMOS010000041">
    <property type="protein sequence ID" value="KAJ4457727.1"/>
    <property type="molecule type" value="Genomic_DNA"/>
</dbReference>
<keyword evidence="3" id="KW-1185">Reference proteome</keyword>
<dbReference type="PANTHER" id="PTHR33667">
    <property type="entry name" value="SI:DKEY-57N24.6"/>
    <property type="match status" value="1"/>
</dbReference>
<name>A0ABQ8UJ51_9EUKA</name>
<evidence type="ECO:0000313" key="3">
    <source>
        <dbReference type="Proteomes" id="UP001141327"/>
    </source>
</evidence>
<organism evidence="2 3">
    <name type="scientific">Paratrimastix pyriformis</name>
    <dbReference type="NCBI Taxonomy" id="342808"/>
    <lineage>
        <taxon>Eukaryota</taxon>
        <taxon>Metamonada</taxon>
        <taxon>Preaxostyla</taxon>
        <taxon>Paratrimastigidae</taxon>
        <taxon>Paratrimastix</taxon>
    </lineage>
</organism>
<evidence type="ECO:0000313" key="2">
    <source>
        <dbReference type="EMBL" id="KAJ4457727.1"/>
    </source>
</evidence>
<sequence length="730" mass="79584">MKKDRVAPDPAGASGVPPQPQPTHFATLVFRLEAIPIPETIPEVPPDSSRASSVGPKLAKGPQNAPPLSPGRGYFSYFLPRCMPLPPPSPVQTVKKPGGPVPAAPTAQSDFDLVFKVFLEFLRSFFSEPLDVSLWLPSLALLSPATESPCKPAKAVGKEGERPRTPTTPVPATPPRSCMKDGIFSRTHTYTHTVELNSLGERLGARISLDPLPLLFGQTAISWTLTPENAAVGDSLRCLFDPASVHIELRLNEPLLSPALQERFATIRFLDLLPPGADESSAARRHLRANTTHTGPGAVVWGPDGGDVRWNHRIILMAGRCDPAELVAWLDEHPLTIELHDRDRKGTLCPAIVYPLCPGPLGRSFWRFQDSPTVPQSGQPAERPTPILRTDEPFGLACIDLRDLCCGGLKTFTWKAPVIQGPLPSQPDEELARRLIFGIQPIIALSTADRAVPRLPAGPYVERATVLRARVQLVRPLDRHALQPGAYGRAVLCFRPPNANRQARCLLDHVYAHNMRALQLEGPLPATLANYQLPVEKRSDAALDVLTGVQVIDPVGAGDRSPSRIFVVEGLRAGAMGPLGPFLSGPDFESATVLYDPAAAFHHRLFLGLALDLERIRLRQPLATIEGSHHLAVHGHASSACVRGLRCLAQMTRVSRFRHITELHLWPQASELVAGPVKGESREKESHFWMAPPHSGSLLHEKIPKPSHTWAVKGDSLSSGKPSRQLKKRN</sequence>
<dbReference type="PANTHER" id="PTHR33667:SF7">
    <property type="entry name" value="RIKEN CDNA 1810020O05 GENE"/>
    <property type="match status" value="1"/>
</dbReference>
<reference evidence="2" key="1">
    <citation type="journal article" date="2022" name="bioRxiv">
        <title>Genomics of Preaxostyla Flagellates Illuminates Evolutionary Transitions and the Path Towards Mitochondrial Loss.</title>
        <authorList>
            <person name="Novak L.V.F."/>
            <person name="Treitli S.C."/>
            <person name="Pyrih J."/>
            <person name="Halakuc P."/>
            <person name="Pipaliya S.V."/>
            <person name="Vacek V."/>
            <person name="Brzon O."/>
            <person name="Soukal P."/>
            <person name="Eme L."/>
            <person name="Dacks J.B."/>
            <person name="Karnkowska A."/>
            <person name="Elias M."/>
            <person name="Hampl V."/>
        </authorList>
    </citation>
    <scope>NUCLEOTIDE SEQUENCE</scope>
    <source>
        <strain evidence="2">RCP-MX</strain>
    </source>
</reference>
<feature type="region of interest" description="Disordered" evidence="1">
    <location>
        <begin position="152"/>
        <end position="176"/>
    </location>
</feature>
<evidence type="ECO:0000256" key="1">
    <source>
        <dbReference type="SAM" id="MobiDB-lite"/>
    </source>
</evidence>
<protein>
    <submittedName>
        <fullName evidence="2">Uncharacterized protein</fullName>
    </submittedName>
</protein>
<feature type="region of interest" description="Disordered" evidence="1">
    <location>
        <begin position="40"/>
        <end position="67"/>
    </location>
</feature>